<dbReference type="PANTHER" id="PTHR33495:SF2">
    <property type="entry name" value="ANTI-SIGMA FACTOR ANTAGONIST TM_1081-RELATED"/>
    <property type="match status" value="1"/>
</dbReference>
<dbReference type="PANTHER" id="PTHR33495">
    <property type="entry name" value="ANTI-SIGMA FACTOR ANTAGONIST TM_1081-RELATED-RELATED"/>
    <property type="match status" value="1"/>
</dbReference>
<dbReference type="Proteomes" id="UP000256269">
    <property type="component" value="Unassembled WGS sequence"/>
</dbReference>
<evidence type="ECO:0000256" key="2">
    <source>
        <dbReference type="RuleBase" id="RU003749"/>
    </source>
</evidence>
<proteinExistence type="inferred from homology"/>
<accession>A0A3E0H7J9</accession>
<dbReference type="EMBL" id="QUNO01000013">
    <property type="protein sequence ID" value="REH39288.1"/>
    <property type="molecule type" value="Genomic_DNA"/>
</dbReference>
<dbReference type="AlphaFoldDB" id="A0A3E0H7J9"/>
<dbReference type="CDD" id="cd07043">
    <property type="entry name" value="STAS_anti-anti-sigma_factors"/>
    <property type="match status" value="1"/>
</dbReference>
<gene>
    <name evidence="4" type="ORF">BCF44_113143</name>
</gene>
<evidence type="ECO:0000313" key="5">
    <source>
        <dbReference type="Proteomes" id="UP000256269"/>
    </source>
</evidence>
<dbReference type="InterPro" id="IPR003658">
    <property type="entry name" value="Anti-sigma_ant"/>
</dbReference>
<comment type="caution">
    <text evidence="4">The sequence shown here is derived from an EMBL/GenBank/DDBJ whole genome shotgun (WGS) entry which is preliminary data.</text>
</comment>
<dbReference type="GO" id="GO:0043856">
    <property type="term" value="F:anti-sigma factor antagonist activity"/>
    <property type="evidence" value="ECO:0007669"/>
    <property type="project" value="InterPro"/>
</dbReference>
<dbReference type="InterPro" id="IPR002645">
    <property type="entry name" value="STAS_dom"/>
</dbReference>
<keyword evidence="5" id="KW-1185">Reference proteome</keyword>
<reference evidence="4 5" key="1">
    <citation type="submission" date="2018-08" db="EMBL/GenBank/DDBJ databases">
        <title>Genomic Encyclopedia of Archaeal and Bacterial Type Strains, Phase II (KMG-II): from individual species to whole genera.</title>
        <authorList>
            <person name="Goeker M."/>
        </authorList>
    </citation>
    <scope>NUCLEOTIDE SEQUENCE [LARGE SCALE GENOMIC DNA]</scope>
    <source>
        <strain evidence="4 5">DSM 45791</strain>
    </source>
</reference>
<protein>
    <recommendedName>
        <fullName evidence="2">Anti-sigma factor antagonist</fullName>
    </recommendedName>
</protein>
<dbReference type="SUPFAM" id="SSF52091">
    <property type="entry name" value="SpoIIaa-like"/>
    <property type="match status" value="1"/>
</dbReference>
<feature type="domain" description="STAS" evidence="3">
    <location>
        <begin position="17"/>
        <end position="125"/>
    </location>
</feature>
<comment type="similarity">
    <text evidence="1 2">Belongs to the anti-sigma-factor antagonist family.</text>
</comment>
<dbReference type="OrthoDB" id="3694806at2"/>
<evidence type="ECO:0000313" key="4">
    <source>
        <dbReference type="EMBL" id="REH39288.1"/>
    </source>
</evidence>
<evidence type="ECO:0000256" key="1">
    <source>
        <dbReference type="ARBA" id="ARBA00009013"/>
    </source>
</evidence>
<evidence type="ECO:0000259" key="3">
    <source>
        <dbReference type="PROSITE" id="PS50801"/>
    </source>
</evidence>
<organism evidence="4 5">
    <name type="scientific">Kutzneria buriramensis</name>
    <dbReference type="NCBI Taxonomy" id="1045776"/>
    <lineage>
        <taxon>Bacteria</taxon>
        <taxon>Bacillati</taxon>
        <taxon>Actinomycetota</taxon>
        <taxon>Actinomycetes</taxon>
        <taxon>Pseudonocardiales</taxon>
        <taxon>Pseudonocardiaceae</taxon>
        <taxon>Kutzneria</taxon>
    </lineage>
</organism>
<name>A0A3E0H7J9_9PSEU</name>
<dbReference type="Pfam" id="PF01740">
    <property type="entry name" value="STAS"/>
    <property type="match status" value="1"/>
</dbReference>
<dbReference type="PROSITE" id="PS50801">
    <property type="entry name" value="STAS"/>
    <property type="match status" value="1"/>
</dbReference>
<sequence>MKTVPMHTSPKPATPPISVRMQRLGPVAVVHLSGELDLATVDHVERELGDVADGVDGLVVDLEGLSFLASTGLALLARWHGRAGEQGFAFRVVAANRQVLRPIQLTALDDVLALDATVDEALVAIPRQVNR</sequence>
<dbReference type="Gene3D" id="3.30.750.24">
    <property type="entry name" value="STAS domain"/>
    <property type="match status" value="1"/>
</dbReference>
<dbReference type="InterPro" id="IPR036513">
    <property type="entry name" value="STAS_dom_sf"/>
</dbReference>
<dbReference type="NCBIfam" id="TIGR00377">
    <property type="entry name" value="ant_ant_sig"/>
    <property type="match status" value="1"/>
</dbReference>